<dbReference type="AlphaFoldDB" id="A0A382BFR3"/>
<dbReference type="PANTHER" id="PTHR24209:SF7">
    <property type="entry name" value="PROTEIN DA1-RELATED 2"/>
    <property type="match status" value="1"/>
</dbReference>
<dbReference type="InterPro" id="IPR022087">
    <property type="entry name" value="DA1-like_dom"/>
</dbReference>
<dbReference type="CDD" id="cd08368">
    <property type="entry name" value="LIM"/>
    <property type="match status" value="1"/>
</dbReference>
<name>A0A382BFR3_9ZZZZ</name>
<reference evidence="4" key="1">
    <citation type="submission" date="2018-05" db="EMBL/GenBank/DDBJ databases">
        <authorList>
            <person name="Lanie J.A."/>
            <person name="Ng W.-L."/>
            <person name="Kazmierczak K.M."/>
            <person name="Andrzejewski T.M."/>
            <person name="Davidsen T.M."/>
            <person name="Wayne K.J."/>
            <person name="Tettelin H."/>
            <person name="Glass J.I."/>
            <person name="Rusch D."/>
            <person name="Podicherti R."/>
            <person name="Tsui H.-C.T."/>
            <person name="Winkler M.E."/>
        </authorList>
    </citation>
    <scope>NUCLEOTIDE SEQUENCE</scope>
</reference>
<dbReference type="GO" id="GO:0046872">
    <property type="term" value="F:metal ion binding"/>
    <property type="evidence" value="ECO:0007669"/>
    <property type="project" value="UniProtKB-KW"/>
</dbReference>
<evidence type="ECO:0000259" key="3">
    <source>
        <dbReference type="PROSITE" id="PS50023"/>
    </source>
</evidence>
<dbReference type="PROSITE" id="PS00478">
    <property type="entry name" value="LIM_DOMAIN_1"/>
    <property type="match status" value="1"/>
</dbReference>
<keyword evidence="1" id="KW-0479">Metal-binding</keyword>
<dbReference type="SUPFAM" id="SSF57716">
    <property type="entry name" value="Glucocorticoid receptor-like (DNA-binding domain)"/>
    <property type="match status" value="1"/>
</dbReference>
<evidence type="ECO:0000313" key="4">
    <source>
        <dbReference type="EMBL" id="SVB12017.1"/>
    </source>
</evidence>
<sequence>MLRLLLGFFFGTLPYVTLAELRTWTTTDGRKAQGEIFEIEGDQIGLRIANREYRFSLSRFIEGDQVYARKWQSQPRCKLCSKTLGTRTMEAGGKTYHTACFKCLVCKKVFKGGDKFRRDQWGMLAHVDHFSYVATCGSCGRMFAKREARREQILDSNRFACLNCLSNAVLAEKALGLVNERVKKALAKIGIGKPKGKITLVLVDKPTLDQEAKRIRASGKLKGLTLTKFRTVTKGNVSNTTFEHRILVLYGLPHTECEAVLAHEHMHVWLNELFVEAPPDVVEGFCNLGASNLLKIETNKLSSILLDNMQKSTSRVYGEGYRKMAEKLSRLGWPRLLAEMRSRGKRK</sequence>
<dbReference type="Pfam" id="PF00412">
    <property type="entry name" value="LIM"/>
    <property type="match status" value="1"/>
</dbReference>
<dbReference type="InterPro" id="IPR045218">
    <property type="entry name" value="DA1-like"/>
</dbReference>
<feature type="domain" description="LIM zinc-binding" evidence="3">
    <location>
        <begin position="75"/>
        <end position="135"/>
    </location>
</feature>
<dbReference type="EMBL" id="UINC01029387">
    <property type="protein sequence ID" value="SVB12017.1"/>
    <property type="molecule type" value="Genomic_DNA"/>
</dbReference>
<accession>A0A382BFR3</accession>
<organism evidence="4">
    <name type="scientific">marine metagenome</name>
    <dbReference type="NCBI Taxonomy" id="408172"/>
    <lineage>
        <taxon>unclassified sequences</taxon>
        <taxon>metagenomes</taxon>
        <taxon>ecological metagenomes</taxon>
    </lineage>
</organism>
<dbReference type="SMART" id="SM00132">
    <property type="entry name" value="LIM"/>
    <property type="match status" value="1"/>
</dbReference>
<evidence type="ECO:0000256" key="1">
    <source>
        <dbReference type="ARBA" id="ARBA00022723"/>
    </source>
</evidence>
<dbReference type="InterPro" id="IPR001781">
    <property type="entry name" value="Znf_LIM"/>
</dbReference>
<keyword evidence="2" id="KW-0862">Zinc</keyword>
<evidence type="ECO:0000256" key="2">
    <source>
        <dbReference type="ARBA" id="ARBA00022833"/>
    </source>
</evidence>
<proteinExistence type="predicted"/>
<gene>
    <name evidence="4" type="ORF">METZ01_LOCUS164871</name>
</gene>
<protein>
    <recommendedName>
        <fullName evidence="3">LIM zinc-binding domain-containing protein</fullName>
    </recommendedName>
</protein>
<dbReference type="Gene3D" id="2.10.110.10">
    <property type="entry name" value="Cysteine Rich Protein"/>
    <property type="match status" value="1"/>
</dbReference>
<dbReference type="Pfam" id="PF12315">
    <property type="entry name" value="DA1-like"/>
    <property type="match status" value="1"/>
</dbReference>
<dbReference type="PROSITE" id="PS50023">
    <property type="entry name" value="LIM_DOMAIN_2"/>
    <property type="match status" value="1"/>
</dbReference>
<dbReference type="PANTHER" id="PTHR24209">
    <property type="entry name" value="PROTEIN DA1-RELATED 2"/>
    <property type="match status" value="1"/>
</dbReference>